<dbReference type="InterPro" id="IPR050194">
    <property type="entry name" value="Glycosyltransferase_grp1"/>
</dbReference>
<dbReference type="Gene3D" id="3.40.50.2000">
    <property type="entry name" value="Glycogen Phosphorylase B"/>
    <property type="match status" value="2"/>
</dbReference>
<dbReference type="OrthoDB" id="132546at2157"/>
<dbReference type="RefSeq" id="WP_013604456.1">
    <property type="nucleotide sequence ID" value="NC_015151.1"/>
</dbReference>
<proteinExistence type="predicted"/>
<evidence type="ECO:0000259" key="1">
    <source>
        <dbReference type="Pfam" id="PF00534"/>
    </source>
</evidence>
<dbReference type="HOGENOM" id="CLU_720848_0_0_2"/>
<sequence>MNVLIISSPNIKGRGGQVRSYYVLKHLSRIPIENYVVTIDTPHHIVNELRNSGINIVNNISCNGSEINTCIAKLVRNIIKHITDLNIDMVVSHSEHPLFVLPAFISSALSNIPWTVIVQSHMYINPYLSYGRYVSITRFLRTMLALRAMNNTLVHLVSDVIQHELSRLGIGFRNYDVLEIPVGLDHELMKLCLNANQPKVYDLAFMGALAVEKGIYDLLYIVSKVVREYKPVRLLLLGDFSNPYERKKFIDLTRRLGIEEMIIYAGYKVGMEKYCELSKARVFLFPSYVDVLSISVLEALGMGLPAIVWDLPYAHQFRTNAVIRVRSRRDFVNKVITSLRDQAYIERLSKEARSFAMQYTWDAAANSEYKAYIKSLSWWYRRS</sequence>
<dbReference type="GO" id="GO:0016757">
    <property type="term" value="F:glycosyltransferase activity"/>
    <property type="evidence" value="ECO:0007669"/>
    <property type="project" value="TreeGrafter"/>
</dbReference>
<dbReference type="EMBL" id="CP002529">
    <property type="protein sequence ID" value="ADY01294.1"/>
    <property type="molecule type" value="Genomic_DNA"/>
</dbReference>
<keyword evidence="3" id="KW-1185">Reference proteome</keyword>
<dbReference type="SUPFAM" id="SSF53756">
    <property type="entry name" value="UDP-Glycosyltransferase/glycogen phosphorylase"/>
    <property type="match status" value="1"/>
</dbReference>
<accession>F0QY57</accession>
<dbReference type="CDD" id="cd03801">
    <property type="entry name" value="GT4_PimA-like"/>
    <property type="match status" value="1"/>
</dbReference>
<dbReference type="GeneID" id="10288741"/>
<dbReference type="PANTHER" id="PTHR45947">
    <property type="entry name" value="SULFOQUINOVOSYL TRANSFERASE SQD2"/>
    <property type="match status" value="1"/>
</dbReference>
<dbReference type="KEGG" id="vmo:VMUT_1089"/>
<dbReference type="AlphaFoldDB" id="F0QY57"/>
<dbReference type="STRING" id="985053.VMUT_1089"/>
<dbReference type="PANTHER" id="PTHR45947:SF3">
    <property type="entry name" value="SULFOQUINOVOSYL TRANSFERASE SQD2"/>
    <property type="match status" value="1"/>
</dbReference>
<name>F0QY57_VULM7</name>
<evidence type="ECO:0000313" key="2">
    <source>
        <dbReference type="EMBL" id="ADY01294.1"/>
    </source>
</evidence>
<protein>
    <submittedName>
        <fullName evidence="2">Glycosyl transferase, group 1</fullName>
    </submittedName>
</protein>
<reference evidence="2 3" key="1">
    <citation type="journal article" date="2011" name="J. Bacteriol.">
        <title>Complete genome sequence of 'Vulcanisaeta moutnovskia' strain 768-28, a novel member of the hyperthermophilic crenarchaeal genus vulcanisaeta.</title>
        <authorList>
            <person name="Gumerov V.M."/>
            <person name="Mardanov A.V."/>
            <person name="Beletsky A.V."/>
            <person name="Prokofeva M.I."/>
            <person name="Bonch-Osmolovskaya E.A."/>
            <person name="Ravin N.V."/>
            <person name="Skryabin K.G."/>
        </authorList>
    </citation>
    <scope>NUCLEOTIDE SEQUENCE [LARGE SCALE GENOMIC DNA]</scope>
    <source>
        <strain evidence="2 3">768-28</strain>
    </source>
</reference>
<organism evidence="2 3">
    <name type="scientific">Vulcanisaeta moutnovskia (strain 768-28)</name>
    <dbReference type="NCBI Taxonomy" id="985053"/>
    <lineage>
        <taxon>Archaea</taxon>
        <taxon>Thermoproteota</taxon>
        <taxon>Thermoprotei</taxon>
        <taxon>Thermoproteales</taxon>
        <taxon>Thermoproteaceae</taxon>
        <taxon>Vulcanisaeta</taxon>
    </lineage>
</organism>
<dbReference type="InterPro" id="IPR001296">
    <property type="entry name" value="Glyco_trans_1"/>
</dbReference>
<dbReference type="Proteomes" id="UP000007485">
    <property type="component" value="Chromosome"/>
</dbReference>
<feature type="domain" description="Glycosyl transferase family 1" evidence="1">
    <location>
        <begin position="199"/>
        <end position="354"/>
    </location>
</feature>
<dbReference type="Pfam" id="PF00534">
    <property type="entry name" value="Glycos_transf_1"/>
    <property type="match status" value="1"/>
</dbReference>
<dbReference type="eggNOG" id="arCOG01417">
    <property type="taxonomic scope" value="Archaea"/>
</dbReference>
<keyword evidence="2" id="KW-0808">Transferase</keyword>
<gene>
    <name evidence="2" type="ordered locus">VMUT_1089</name>
</gene>
<evidence type="ECO:0000313" key="3">
    <source>
        <dbReference type="Proteomes" id="UP000007485"/>
    </source>
</evidence>